<evidence type="ECO:0000313" key="1">
    <source>
        <dbReference type="EMBL" id="CAL8135627.1"/>
    </source>
</evidence>
<sequence>MTSQNEMDKGKEISLNSDAIVAGPIANKKEDKTPGQLYVEIGKLIKQPNTTFQFTEVRCSQVGFGSYAKASHTSGIPVNFTELGIVLSFPHGSRSNTKVGICVPFNTISDILVNWNTEGPLLFISVSPQIAEWVCQVLGLDGDPENGTGKYFSPDSDYQKQRIILLELTPKSAAAKDSIDKLQAIYKEKLIEISFDAGNTLLMSMVRPEVQTEIVNEFVRAARQRV</sequence>
<name>A0ABP1RTV4_9HEXA</name>
<proteinExistence type="predicted"/>
<comment type="caution">
    <text evidence="1">The sequence shown here is derived from an EMBL/GenBank/DDBJ whole genome shotgun (WGS) entry which is preliminary data.</text>
</comment>
<dbReference type="EMBL" id="CAXLJM020000109">
    <property type="protein sequence ID" value="CAL8135627.1"/>
    <property type="molecule type" value="Genomic_DNA"/>
</dbReference>
<gene>
    <name evidence="1" type="ORF">ODALV1_LOCUS26061</name>
</gene>
<protein>
    <submittedName>
        <fullName evidence="1">Uncharacterized protein</fullName>
    </submittedName>
</protein>
<evidence type="ECO:0000313" key="2">
    <source>
        <dbReference type="Proteomes" id="UP001642540"/>
    </source>
</evidence>
<keyword evidence="2" id="KW-1185">Reference proteome</keyword>
<dbReference type="Proteomes" id="UP001642540">
    <property type="component" value="Unassembled WGS sequence"/>
</dbReference>
<reference evidence="1 2" key="1">
    <citation type="submission" date="2024-08" db="EMBL/GenBank/DDBJ databases">
        <authorList>
            <person name="Cucini C."/>
            <person name="Frati F."/>
        </authorList>
    </citation>
    <scope>NUCLEOTIDE SEQUENCE [LARGE SCALE GENOMIC DNA]</scope>
</reference>
<organism evidence="1 2">
    <name type="scientific">Orchesella dallaii</name>
    <dbReference type="NCBI Taxonomy" id="48710"/>
    <lineage>
        <taxon>Eukaryota</taxon>
        <taxon>Metazoa</taxon>
        <taxon>Ecdysozoa</taxon>
        <taxon>Arthropoda</taxon>
        <taxon>Hexapoda</taxon>
        <taxon>Collembola</taxon>
        <taxon>Entomobryomorpha</taxon>
        <taxon>Entomobryoidea</taxon>
        <taxon>Orchesellidae</taxon>
        <taxon>Orchesellinae</taxon>
        <taxon>Orchesella</taxon>
    </lineage>
</organism>
<accession>A0ABP1RTV4</accession>